<keyword evidence="4 8" id="KW-0964">Secreted</keyword>
<dbReference type="GeneID" id="101718386"/>
<dbReference type="InterPro" id="IPR016179">
    <property type="entry name" value="Insulin-like"/>
</dbReference>
<comment type="similarity">
    <text evidence="2 8">Belongs to the insulin family.</text>
</comment>
<dbReference type="InterPro" id="IPR022353">
    <property type="entry name" value="Insulin_CS"/>
</dbReference>
<dbReference type="Pfam" id="PF00049">
    <property type="entry name" value="Insulin"/>
    <property type="match status" value="1"/>
</dbReference>
<dbReference type="CTD" id="6019"/>
<dbReference type="PROSITE" id="PS00262">
    <property type="entry name" value="INSULIN"/>
    <property type="match status" value="1"/>
</dbReference>
<reference evidence="15" key="3">
    <citation type="submission" date="2025-04" db="UniProtKB">
        <authorList>
            <consortium name="RefSeq"/>
        </authorList>
    </citation>
    <scope>IDENTIFICATION</scope>
</reference>
<dbReference type="AlphaFoldDB" id="G5B6S7"/>
<keyword evidence="6" id="KW-0372">Hormone</keyword>
<dbReference type="KEGG" id="hgl:101718386"/>
<proteinExistence type="inferred from homology"/>
<keyword evidence="5" id="KW-0165">Cleavage on pair of basic residues</keyword>
<dbReference type="OrthoDB" id="8784777at2759"/>
<dbReference type="Proteomes" id="UP000006813">
    <property type="component" value="Unassembled WGS sequence"/>
</dbReference>
<sequence>MLHLFSFHLLGVWLLLLSPTSGVVPSGWLDEVIKLCGRELVRAQIDICGKLSLRAMALAQEEESLRGSGPSTETMLSSINRDADSQNMLEFIHNLPQELKAALSKSQPSLPQLQQYVPALKRSNVGFQELKKTIHNRQYEAEDDSHSVLKYLGLNTHSPKKRQFDTSMSEKCCQVGCTRRSIAKSC</sequence>
<protein>
    <submittedName>
        <fullName evidence="11 15">Prorelaxin</fullName>
    </submittedName>
    <submittedName>
        <fullName evidence="12">Prorelaxin H2 isoform 1 preproprotein</fullName>
    </submittedName>
</protein>
<evidence type="ECO:0000313" key="13">
    <source>
        <dbReference type="Proteomes" id="UP000006813"/>
    </source>
</evidence>
<accession>G5B6S7</accession>
<dbReference type="SUPFAM" id="SSF56994">
    <property type="entry name" value="Insulin-like"/>
    <property type="match status" value="1"/>
</dbReference>
<dbReference type="PANTHER" id="PTHR12004:SF13">
    <property type="entry name" value="PRORELAXIN H2"/>
    <property type="match status" value="1"/>
</dbReference>
<dbReference type="InterPro" id="IPR036438">
    <property type="entry name" value="Insulin-like_sf"/>
</dbReference>
<feature type="signal peptide" evidence="9">
    <location>
        <begin position="1"/>
        <end position="22"/>
    </location>
</feature>
<dbReference type="OMA" id="TINMMSE"/>
<evidence type="ECO:0000256" key="8">
    <source>
        <dbReference type="RuleBase" id="RU000406"/>
    </source>
</evidence>
<dbReference type="PANTHER" id="PTHR12004">
    <property type="entry name" value="RELAXIN"/>
    <property type="match status" value="1"/>
</dbReference>
<evidence type="ECO:0000256" key="5">
    <source>
        <dbReference type="ARBA" id="ARBA00022685"/>
    </source>
</evidence>
<organism evidence="11 13">
    <name type="scientific">Heterocephalus glaber</name>
    <name type="common">Naked mole rat</name>
    <dbReference type="NCBI Taxonomy" id="10181"/>
    <lineage>
        <taxon>Eukaryota</taxon>
        <taxon>Metazoa</taxon>
        <taxon>Chordata</taxon>
        <taxon>Craniata</taxon>
        <taxon>Vertebrata</taxon>
        <taxon>Euteleostomi</taxon>
        <taxon>Mammalia</taxon>
        <taxon>Eutheria</taxon>
        <taxon>Euarchontoglires</taxon>
        <taxon>Glires</taxon>
        <taxon>Rodentia</taxon>
        <taxon>Hystricomorpha</taxon>
        <taxon>Bathyergidae</taxon>
        <taxon>Heterocephalus</taxon>
    </lineage>
</organism>
<keyword evidence="9" id="KW-0732">Signal</keyword>
<comment type="subunit">
    <text evidence="3">Heterodimer of a B chain and an A chain linked by two disulfide bonds.</text>
</comment>
<evidence type="ECO:0000256" key="7">
    <source>
        <dbReference type="ARBA" id="ARBA00023157"/>
    </source>
</evidence>
<evidence type="ECO:0000313" key="15">
    <source>
        <dbReference type="RefSeq" id="XP_004838299.1"/>
    </source>
</evidence>
<comment type="subcellular location">
    <subcellularLocation>
        <location evidence="1 8">Secreted</location>
    </subcellularLocation>
</comment>
<evidence type="ECO:0000259" key="10">
    <source>
        <dbReference type="SMART" id="SM00078"/>
    </source>
</evidence>
<dbReference type="STRING" id="10181.G5B6S7"/>
<evidence type="ECO:0000256" key="6">
    <source>
        <dbReference type="ARBA" id="ARBA00022702"/>
    </source>
</evidence>
<keyword evidence="7" id="KW-1015">Disulfide bond</keyword>
<evidence type="ECO:0000256" key="2">
    <source>
        <dbReference type="ARBA" id="ARBA00009034"/>
    </source>
</evidence>
<dbReference type="InterPro" id="IPR051042">
    <property type="entry name" value="Repro_Hormone_Insulin-like"/>
</dbReference>
<evidence type="ECO:0000313" key="12">
    <source>
        <dbReference type="EMBL" id="JAN96061.1"/>
    </source>
</evidence>
<name>G5B6S7_HETGA</name>
<dbReference type="GO" id="GO:0005179">
    <property type="term" value="F:hormone activity"/>
    <property type="evidence" value="ECO:0007669"/>
    <property type="project" value="UniProtKB-KW"/>
</dbReference>
<evidence type="ECO:0000256" key="4">
    <source>
        <dbReference type="ARBA" id="ARBA00022525"/>
    </source>
</evidence>
<reference evidence="12" key="2">
    <citation type="submission" date="2015-10" db="EMBL/GenBank/DDBJ databases">
        <title>FRAMA: From RNA-seq data to annotated mRNA assemblies.</title>
        <authorList>
            <person name="Bens M."/>
            <person name="Sahm A."/>
            <person name="Jahn N."/>
            <person name="Morhart M."/>
            <person name="Holtze S."/>
            <person name="Hildebrandt T.B."/>
            <person name="Platzer M."/>
            <person name="Szafranski K."/>
        </authorList>
    </citation>
    <scope>NUCLEOTIDE SEQUENCE</scope>
    <source>
        <tissue evidence="12">Hypothalamus</tissue>
    </source>
</reference>
<evidence type="ECO:0000256" key="3">
    <source>
        <dbReference type="ARBA" id="ARBA00011207"/>
    </source>
</evidence>
<dbReference type="PRINTS" id="PR02004">
    <property type="entry name" value="RELAXIN"/>
</dbReference>
<keyword evidence="14" id="KW-1185">Reference proteome</keyword>
<dbReference type="InterPro" id="IPR022421">
    <property type="entry name" value="Relaxin"/>
</dbReference>
<dbReference type="GeneTree" id="ENSGT00940000154434"/>
<dbReference type="eggNOG" id="ENOG502TH8D">
    <property type="taxonomic scope" value="Eukaryota"/>
</dbReference>
<dbReference type="RefSeq" id="XP_004838299.1">
    <property type="nucleotide sequence ID" value="XM_004838242.2"/>
</dbReference>
<reference evidence="11 13" key="1">
    <citation type="journal article" date="2011" name="Nature">
        <title>Genome sequencing reveals insights into physiology and longevity of the naked mole rat.</title>
        <authorList>
            <person name="Kim E.B."/>
            <person name="Fang X."/>
            <person name="Fushan A.A."/>
            <person name="Huang Z."/>
            <person name="Lobanov A.V."/>
            <person name="Han L."/>
            <person name="Marino S.M."/>
            <person name="Sun X."/>
            <person name="Turanov A.A."/>
            <person name="Yang P."/>
            <person name="Yim S.H."/>
            <person name="Zhao X."/>
            <person name="Kasaikina M.V."/>
            <person name="Stoletzki N."/>
            <person name="Peng C."/>
            <person name="Polak P."/>
            <person name="Xiong Z."/>
            <person name="Kiezun A."/>
            <person name="Zhu Y."/>
            <person name="Chen Y."/>
            <person name="Kryukov G.V."/>
            <person name="Zhang Q."/>
            <person name="Peshkin L."/>
            <person name="Yang L."/>
            <person name="Bronson R.T."/>
            <person name="Buffenstein R."/>
            <person name="Wang B."/>
            <person name="Han C."/>
            <person name="Li Q."/>
            <person name="Chen L."/>
            <person name="Zhao W."/>
            <person name="Sunyaev S.R."/>
            <person name="Park T.J."/>
            <person name="Zhang G."/>
            <person name="Wang J."/>
            <person name="Gladyshev V.N."/>
        </authorList>
    </citation>
    <scope>NUCLEOTIDE SEQUENCE [LARGE SCALE GENOMIC DNA]</scope>
</reference>
<evidence type="ECO:0000256" key="1">
    <source>
        <dbReference type="ARBA" id="ARBA00004613"/>
    </source>
</evidence>
<feature type="chain" id="PRO_5007660856" evidence="9">
    <location>
        <begin position="23"/>
        <end position="186"/>
    </location>
</feature>
<dbReference type="CDD" id="cd00101">
    <property type="entry name" value="IlGF_like"/>
    <property type="match status" value="1"/>
</dbReference>
<dbReference type="EMBL" id="JH168669">
    <property type="protein sequence ID" value="EHB04988.1"/>
    <property type="molecule type" value="Genomic_DNA"/>
</dbReference>
<dbReference type="CDD" id="cd04365">
    <property type="entry name" value="IlGF_relaxin_like"/>
    <property type="match status" value="1"/>
</dbReference>
<evidence type="ECO:0000313" key="14">
    <source>
        <dbReference type="Proteomes" id="UP000694906"/>
    </source>
</evidence>
<evidence type="ECO:0000313" key="11">
    <source>
        <dbReference type="EMBL" id="EHB04988.1"/>
    </source>
</evidence>
<dbReference type="SMART" id="SM00078">
    <property type="entry name" value="IlGF"/>
    <property type="match status" value="1"/>
</dbReference>
<dbReference type="GO" id="GO:0005576">
    <property type="term" value="C:extracellular region"/>
    <property type="evidence" value="ECO:0007669"/>
    <property type="project" value="UniProtKB-SubCell"/>
</dbReference>
<feature type="domain" description="Insulin-like" evidence="10">
    <location>
        <begin position="33"/>
        <end position="186"/>
    </location>
</feature>
<gene>
    <name evidence="12" type="primary">RLN2</name>
    <name evidence="15" type="synonym">Rln2</name>
    <name evidence="11" type="ORF">GW7_16939</name>
</gene>
<dbReference type="EMBL" id="GEBF01007571">
    <property type="protein sequence ID" value="JAN96061.1"/>
    <property type="molecule type" value="Transcribed_RNA"/>
</dbReference>
<dbReference type="Proteomes" id="UP000694906">
    <property type="component" value="Unplaced"/>
</dbReference>
<evidence type="ECO:0000256" key="9">
    <source>
        <dbReference type="SAM" id="SignalP"/>
    </source>
</evidence>